<evidence type="ECO:0000313" key="1">
    <source>
        <dbReference type="EMBL" id="PWA05294.1"/>
    </source>
</evidence>
<reference evidence="1 2" key="1">
    <citation type="submission" date="2018-04" db="EMBL/GenBank/DDBJ databases">
        <title>Camelliibacillus theae gen. nov., sp. nov., isolated from Pu'er tea.</title>
        <authorList>
            <person name="Niu L."/>
        </authorList>
    </citation>
    <scope>NUCLEOTIDE SEQUENCE [LARGE SCALE GENOMIC DNA]</scope>
    <source>
        <strain evidence="1 2">T8</strain>
    </source>
</reference>
<gene>
    <name evidence="1" type="ORF">DCC39_18180</name>
</gene>
<evidence type="ECO:0000313" key="2">
    <source>
        <dbReference type="Proteomes" id="UP000245998"/>
    </source>
</evidence>
<protein>
    <submittedName>
        <fullName evidence="1">Uncharacterized protein</fullName>
    </submittedName>
</protein>
<dbReference type="AlphaFoldDB" id="A0A2U1JJW6"/>
<sequence>MEGISGLSGEDILLENGIAESKGSGCKGCVILTENDVVNIMIERDGKFENIKLNINDLPR</sequence>
<dbReference type="RefSeq" id="WP_116556304.1">
    <property type="nucleotide sequence ID" value="NZ_QCZG01000072.1"/>
</dbReference>
<dbReference type="Proteomes" id="UP000245998">
    <property type="component" value="Unassembled WGS sequence"/>
</dbReference>
<organism evidence="1 2">
    <name type="scientific">Pueribacillus theae</name>
    <dbReference type="NCBI Taxonomy" id="2171751"/>
    <lineage>
        <taxon>Bacteria</taxon>
        <taxon>Bacillati</taxon>
        <taxon>Bacillota</taxon>
        <taxon>Bacilli</taxon>
        <taxon>Bacillales</taxon>
        <taxon>Bacillaceae</taxon>
        <taxon>Pueribacillus</taxon>
    </lineage>
</organism>
<dbReference type="EMBL" id="QCZG01000072">
    <property type="protein sequence ID" value="PWA05294.1"/>
    <property type="molecule type" value="Genomic_DNA"/>
</dbReference>
<accession>A0A2U1JJW6</accession>
<proteinExistence type="predicted"/>
<comment type="caution">
    <text evidence="1">The sequence shown here is derived from an EMBL/GenBank/DDBJ whole genome shotgun (WGS) entry which is preliminary data.</text>
</comment>
<keyword evidence="2" id="KW-1185">Reference proteome</keyword>
<name>A0A2U1JJW6_9BACI</name>